<keyword evidence="2" id="KW-0472">Membrane</keyword>
<sequence>MTTPDDDDAFRWDGDDDPTLSVTPDAVAESSAVTAPDPEPVPASEEPADAEPAGVGNVALVAYGVLGGVYALWTAGWVIGALRLRDYIEGQSGTVADFMFQGSMWLGIFAPAIWFIVSLVGGRGKAAWQRFVWLGLGVLVLVPWPFVMVGVVGQ</sequence>
<keyword evidence="4" id="KW-1185">Reference proteome</keyword>
<comment type="caution">
    <text evidence="3">The sequence shown here is derived from an EMBL/GenBank/DDBJ whole genome shotgun (WGS) entry which is preliminary data.</text>
</comment>
<dbReference type="AlphaFoldDB" id="A0A367Y7T5"/>
<dbReference type="OrthoDB" id="4981704at2"/>
<keyword evidence="2" id="KW-0812">Transmembrane</keyword>
<evidence type="ECO:0000313" key="3">
    <source>
        <dbReference type="EMBL" id="RCK61933.1"/>
    </source>
</evidence>
<feature type="compositionally biased region" description="Low complexity" evidence="1">
    <location>
        <begin position="42"/>
        <end position="51"/>
    </location>
</feature>
<feature type="region of interest" description="Disordered" evidence="1">
    <location>
        <begin position="1"/>
        <end position="51"/>
    </location>
</feature>
<evidence type="ECO:0000313" key="4">
    <source>
        <dbReference type="Proteomes" id="UP000253508"/>
    </source>
</evidence>
<dbReference type="Proteomes" id="UP000253508">
    <property type="component" value="Unassembled WGS sequence"/>
</dbReference>
<organism evidence="3 4">
    <name type="scientific">Microbacterium sorbitolivorans</name>
    <dbReference type="NCBI Taxonomy" id="1867410"/>
    <lineage>
        <taxon>Bacteria</taxon>
        <taxon>Bacillati</taxon>
        <taxon>Actinomycetota</taxon>
        <taxon>Actinomycetes</taxon>
        <taxon>Micrococcales</taxon>
        <taxon>Microbacteriaceae</taxon>
        <taxon>Microbacterium</taxon>
    </lineage>
</organism>
<dbReference type="EMBL" id="QORO01000001">
    <property type="protein sequence ID" value="RCK61933.1"/>
    <property type="molecule type" value="Genomic_DNA"/>
</dbReference>
<dbReference type="RefSeq" id="WP_114117034.1">
    <property type="nucleotide sequence ID" value="NZ_BMHU01000004.1"/>
</dbReference>
<gene>
    <name evidence="3" type="ORF">DTO57_04795</name>
</gene>
<accession>A0A367Y7T5</accession>
<reference evidence="3 4" key="1">
    <citation type="submission" date="2018-07" db="EMBL/GenBank/DDBJ databases">
        <title>Microbacterium endoborsara sp. nov., a novel actinobacterium isolated from Borszczowia aralocaspica.</title>
        <authorList>
            <person name="An D."/>
        </authorList>
    </citation>
    <scope>NUCLEOTIDE SEQUENCE [LARGE SCALE GENOMIC DNA]</scope>
    <source>
        <strain evidence="3 4">C1.15228</strain>
    </source>
</reference>
<feature type="transmembrane region" description="Helical" evidence="2">
    <location>
        <begin position="102"/>
        <end position="120"/>
    </location>
</feature>
<protein>
    <submittedName>
        <fullName evidence="3">DNA polymerase III subunit gamma/tau</fullName>
    </submittedName>
</protein>
<evidence type="ECO:0000256" key="2">
    <source>
        <dbReference type="SAM" id="Phobius"/>
    </source>
</evidence>
<feature type="transmembrane region" description="Helical" evidence="2">
    <location>
        <begin position="60"/>
        <end position="82"/>
    </location>
</feature>
<name>A0A367Y7T5_9MICO</name>
<feature type="compositionally biased region" description="Acidic residues" evidence="1">
    <location>
        <begin position="1"/>
        <end position="18"/>
    </location>
</feature>
<proteinExistence type="predicted"/>
<feature type="transmembrane region" description="Helical" evidence="2">
    <location>
        <begin position="132"/>
        <end position="152"/>
    </location>
</feature>
<evidence type="ECO:0000256" key="1">
    <source>
        <dbReference type="SAM" id="MobiDB-lite"/>
    </source>
</evidence>
<keyword evidence="2" id="KW-1133">Transmembrane helix</keyword>